<keyword evidence="3" id="KW-1185">Reference proteome</keyword>
<evidence type="ECO:0000313" key="2">
    <source>
        <dbReference type="EMBL" id="RDW60643.1"/>
    </source>
</evidence>
<accession>A0A3D8QFM9</accession>
<name>A0A3D8QFM9_9HELO</name>
<feature type="compositionally biased region" description="Basic and acidic residues" evidence="1">
    <location>
        <begin position="62"/>
        <end position="76"/>
    </location>
</feature>
<comment type="caution">
    <text evidence="2">The sequence shown here is derived from an EMBL/GenBank/DDBJ whole genome shotgun (WGS) entry which is preliminary data.</text>
</comment>
<proteinExistence type="predicted"/>
<organism evidence="2 3">
    <name type="scientific">Coleophoma cylindrospora</name>
    <dbReference type="NCBI Taxonomy" id="1849047"/>
    <lineage>
        <taxon>Eukaryota</taxon>
        <taxon>Fungi</taxon>
        <taxon>Dikarya</taxon>
        <taxon>Ascomycota</taxon>
        <taxon>Pezizomycotina</taxon>
        <taxon>Leotiomycetes</taxon>
        <taxon>Helotiales</taxon>
        <taxon>Dermateaceae</taxon>
        <taxon>Coleophoma</taxon>
    </lineage>
</organism>
<evidence type="ECO:0000256" key="1">
    <source>
        <dbReference type="SAM" id="MobiDB-lite"/>
    </source>
</evidence>
<dbReference type="Proteomes" id="UP000256645">
    <property type="component" value="Unassembled WGS sequence"/>
</dbReference>
<sequence>MIGTQPRSRGREGGQPAADGHPKDLANTGGSLLDLSTVTSGLNDHGHWLGGWERATDDEEAQKEAAHGEQETENKKSGNLHLWALQSDQPMPSSACKMPSPGSASPGNTRIGPADPSGRRFCSGRLMTPNPC</sequence>
<protein>
    <submittedName>
        <fullName evidence="2">Uncharacterized protein</fullName>
    </submittedName>
</protein>
<dbReference type="EMBL" id="PDLM01000015">
    <property type="protein sequence ID" value="RDW60643.1"/>
    <property type="molecule type" value="Genomic_DNA"/>
</dbReference>
<gene>
    <name evidence="2" type="ORF">BP6252_12026</name>
</gene>
<evidence type="ECO:0000313" key="3">
    <source>
        <dbReference type="Proteomes" id="UP000256645"/>
    </source>
</evidence>
<reference evidence="2 3" key="1">
    <citation type="journal article" date="2018" name="IMA Fungus">
        <title>IMA Genome-F 9: Draft genome sequence of Annulohypoxylon stygium, Aspergillus mulundensis, Berkeleyomyces basicola (syn. Thielaviopsis basicola), Ceratocystis smalleyi, two Cercospora beticola strains, Coleophoma cylindrospora, Fusarium fracticaudum, Phialophora cf. hyalina, and Morchella septimelata.</title>
        <authorList>
            <person name="Wingfield B.D."/>
            <person name="Bills G.F."/>
            <person name="Dong Y."/>
            <person name="Huang W."/>
            <person name="Nel W.J."/>
            <person name="Swalarsk-Parry B.S."/>
            <person name="Vaghefi N."/>
            <person name="Wilken P.M."/>
            <person name="An Z."/>
            <person name="de Beer Z.W."/>
            <person name="De Vos L."/>
            <person name="Chen L."/>
            <person name="Duong T.A."/>
            <person name="Gao Y."/>
            <person name="Hammerbacher A."/>
            <person name="Kikkert J.R."/>
            <person name="Li Y."/>
            <person name="Li H."/>
            <person name="Li K."/>
            <person name="Li Q."/>
            <person name="Liu X."/>
            <person name="Ma X."/>
            <person name="Naidoo K."/>
            <person name="Pethybridge S.J."/>
            <person name="Sun J."/>
            <person name="Steenkamp E.T."/>
            <person name="van der Nest M.A."/>
            <person name="van Wyk S."/>
            <person name="Wingfield M.J."/>
            <person name="Xiong C."/>
            <person name="Yue Q."/>
            <person name="Zhang X."/>
        </authorList>
    </citation>
    <scope>NUCLEOTIDE SEQUENCE [LARGE SCALE GENOMIC DNA]</scope>
    <source>
        <strain evidence="2 3">BP6252</strain>
    </source>
</reference>
<dbReference type="AlphaFoldDB" id="A0A3D8QFM9"/>
<feature type="region of interest" description="Disordered" evidence="1">
    <location>
        <begin position="1"/>
        <end position="132"/>
    </location>
</feature>
<feature type="compositionally biased region" description="Polar residues" evidence="1">
    <location>
        <begin position="28"/>
        <end position="42"/>
    </location>
</feature>